<dbReference type="SUPFAM" id="SSF53146">
    <property type="entry name" value="Nitrogenase accessory factor-like"/>
    <property type="match status" value="1"/>
</dbReference>
<dbReference type="PANTHER" id="PTHR42983">
    <property type="entry name" value="DINITROGENASE IRON-MOLYBDENUM COFACTOR PROTEIN-RELATED"/>
    <property type="match status" value="1"/>
</dbReference>
<dbReference type="Proteomes" id="UP000177230">
    <property type="component" value="Unassembled WGS sequence"/>
</dbReference>
<evidence type="ECO:0000259" key="1">
    <source>
        <dbReference type="Pfam" id="PF02579"/>
    </source>
</evidence>
<gene>
    <name evidence="2" type="ORF">A2024_06205</name>
</gene>
<evidence type="ECO:0000313" key="3">
    <source>
        <dbReference type="Proteomes" id="UP000177230"/>
    </source>
</evidence>
<dbReference type="InterPro" id="IPR036105">
    <property type="entry name" value="DiNase_FeMo-co_biosyn_sf"/>
</dbReference>
<dbReference type="EMBL" id="MFFM01000009">
    <property type="protein sequence ID" value="OGF14115.1"/>
    <property type="molecule type" value="Genomic_DNA"/>
</dbReference>
<dbReference type="AlphaFoldDB" id="A0A1F5RI19"/>
<reference evidence="2 3" key="1">
    <citation type="journal article" date="2016" name="Nat. Commun.">
        <title>Thousands of microbial genomes shed light on interconnected biogeochemical processes in an aquifer system.</title>
        <authorList>
            <person name="Anantharaman K."/>
            <person name="Brown C.T."/>
            <person name="Hug L.A."/>
            <person name="Sharon I."/>
            <person name="Castelle C.J."/>
            <person name="Probst A.J."/>
            <person name="Thomas B.C."/>
            <person name="Singh A."/>
            <person name="Wilkins M.J."/>
            <person name="Karaoz U."/>
            <person name="Brodie E.L."/>
            <person name="Williams K.H."/>
            <person name="Hubbard S.S."/>
            <person name="Banfield J.F."/>
        </authorList>
    </citation>
    <scope>NUCLEOTIDE SEQUENCE [LARGE SCALE GENOMIC DNA]</scope>
</reference>
<dbReference type="InterPro" id="IPR033913">
    <property type="entry name" value="MTH1175_dom"/>
</dbReference>
<sequence>MKIAFTTSGTELSGPLDSRFGRAPKFLIYDTETKGFTIIDNVQNLNAAQGAGIQSASAVSQSGAQALVTGHCGPKAFQVLKAAGVKVYNTDAPTVEEALQRFINGQLAEAKDSDVEGHWV</sequence>
<organism evidence="2 3">
    <name type="scientific">Candidatus Edwardsbacteria bacterium GWF2_54_11</name>
    <dbReference type="NCBI Taxonomy" id="1817851"/>
    <lineage>
        <taxon>Bacteria</taxon>
        <taxon>Candidatus Edwardsiibacteriota</taxon>
    </lineage>
</organism>
<name>A0A1F5RI19_9BACT</name>
<dbReference type="InterPro" id="IPR003731">
    <property type="entry name" value="Di-Nase_FeMo-co_biosynth"/>
</dbReference>
<dbReference type="Pfam" id="PF02579">
    <property type="entry name" value="Nitro_FeMo-Co"/>
    <property type="match status" value="1"/>
</dbReference>
<dbReference type="Gene3D" id="3.30.420.130">
    <property type="entry name" value="Dinitrogenase iron-molybdenum cofactor biosynthesis domain"/>
    <property type="match status" value="1"/>
</dbReference>
<evidence type="ECO:0000313" key="2">
    <source>
        <dbReference type="EMBL" id="OGF14115.1"/>
    </source>
</evidence>
<dbReference type="PANTHER" id="PTHR42983:SF1">
    <property type="entry name" value="IRON-MOLYBDENUM PROTEIN"/>
    <property type="match status" value="1"/>
</dbReference>
<protein>
    <submittedName>
        <fullName evidence="2">Dinitrogenase iron-molybdenum cofactor biosynthesis protein</fullName>
    </submittedName>
</protein>
<comment type="caution">
    <text evidence="2">The sequence shown here is derived from an EMBL/GenBank/DDBJ whole genome shotgun (WGS) entry which is preliminary data.</text>
</comment>
<dbReference type="CDD" id="cd00851">
    <property type="entry name" value="MTH1175"/>
    <property type="match status" value="1"/>
</dbReference>
<feature type="domain" description="Dinitrogenase iron-molybdenum cofactor biosynthesis" evidence="1">
    <location>
        <begin position="14"/>
        <end position="103"/>
    </location>
</feature>
<proteinExistence type="predicted"/>
<accession>A0A1F5RI19</accession>